<dbReference type="RefSeq" id="WP_237966328.1">
    <property type="nucleotide sequence ID" value="NZ_JAKNHQ010000002.1"/>
</dbReference>
<organism evidence="2 3">
    <name type="scientific">Anaeromassilibacillus senegalensis</name>
    <dbReference type="NCBI Taxonomy" id="1673717"/>
    <lineage>
        <taxon>Bacteria</taxon>
        <taxon>Bacillati</taxon>
        <taxon>Bacillota</taxon>
        <taxon>Clostridia</taxon>
        <taxon>Eubacteriales</taxon>
        <taxon>Acutalibacteraceae</taxon>
        <taxon>Anaeromassilibacillus</taxon>
    </lineage>
</organism>
<dbReference type="Gene3D" id="3.90.1720.10">
    <property type="entry name" value="endopeptidase domain like (from Nostoc punctiforme)"/>
    <property type="match status" value="1"/>
</dbReference>
<reference evidence="2 3" key="1">
    <citation type="submission" date="2022-01" db="EMBL/GenBank/DDBJ databases">
        <title>Collection of gut derived symbiotic bacterial strains cultured from healthy donors.</title>
        <authorList>
            <person name="Lin H."/>
            <person name="Kohout C."/>
            <person name="Waligurski E."/>
            <person name="Pamer E.G."/>
        </authorList>
    </citation>
    <scope>NUCLEOTIDE SEQUENCE [LARGE SCALE GENOMIC DNA]</scope>
    <source>
        <strain evidence="2 3">DFI.7.58</strain>
    </source>
</reference>
<dbReference type="Proteomes" id="UP001298681">
    <property type="component" value="Unassembled WGS sequence"/>
</dbReference>
<evidence type="ECO:0000313" key="2">
    <source>
        <dbReference type="EMBL" id="MCG4609663.1"/>
    </source>
</evidence>
<evidence type="ECO:0000313" key="3">
    <source>
        <dbReference type="Proteomes" id="UP001298681"/>
    </source>
</evidence>
<feature type="signal peptide" evidence="1">
    <location>
        <begin position="1"/>
        <end position="33"/>
    </location>
</feature>
<name>A0ABS9MGM3_9FIRM</name>
<gene>
    <name evidence="2" type="ORF">L0P57_01710</name>
</gene>
<dbReference type="SUPFAM" id="SSF69360">
    <property type="entry name" value="Cell wall binding repeat"/>
    <property type="match status" value="1"/>
</dbReference>
<evidence type="ECO:0000256" key="1">
    <source>
        <dbReference type="SAM" id="SignalP"/>
    </source>
</evidence>
<dbReference type="EMBL" id="JAKNHQ010000002">
    <property type="protein sequence ID" value="MCG4609663.1"/>
    <property type="molecule type" value="Genomic_DNA"/>
</dbReference>
<protein>
    <submittedName>
        <fullName evidence="2">C40 family peptidase</fullName>
    </submittedName>
</protein>
<keyword evidence="3" id="KW-1185">Reference proteome</keyword>
<sequence>MNRINRKFLLFFTLLFAALTITASFGHSVTAQAAEEKTGVCLADHVLLAYKNGWKYRSGCYGQFVGNKRASDCSGLIKSYLWWQGEGQNPNPGSMSVAGSSGAMLQSAEVSGDINYNDPSSLPRIHGLILYQPGHVGVYVGNNMAIDNRSSGEDMKYEEVFGRRNIKWTKWFKLPQITYPTTGWATYDGEKYYYENGQYVINTIRIIDGISYTFGEDGKIVEQKPYVAS</sequence>
<comment type="caution">
    <text evidence="2">The sequence shown here is derived from an EMBL/GenBank/DDBJ whole genome shotgun (WGS) entry which is preliminary data.</text>
</comment>
<feature type="chain" id="PRO_5045173519" evidence="1">
    <location>
        <begin position="34"/>
        <end position="229"/>
    </location>
</feature>
<proteinExistence type="predicted"/>
<keyword evidence="1" id="KW-0732">Signal</keyword>
<accession>A0ABS9MGM3</accession>